<dbReference type="OrthoDB" id="129527at2"/>
<evidence type="ECO:0000313" key="2">
    <source>
        <dbReference type="EMBL" id="KFC18176.1"/>
    </source>
</evidence>
<protein>
    <recommendedName>
        <fullName evidence="4">DUF4920 domain-containing protein</fullName>
    </recommendedName>
</protein>
<feature type="chain" id="PRO_5001786556" description="DUF4920 domain-containing protein" evidence="1">
    <location>
        <begin position="20"/>
        <end position="163"/>
    </location>
</feature>
<dbReference type="STRING" id="421072.SAMN04488097_3878"/>
<feature type="signal peptide" evidence="1">
    <location>
        <begin position="1"/>
        <end position="19"/>
    </location>
</feature>
<dbReference type="RefSeq" id="WP_034979242.1">
    <property type="nucleotide sequence ID" value="NZ_FOFI01000007.1"/>
</dbReference>
<accession>A0A085B6T1</accession>
<dbReference type="InterPro" id="IPR032577">
    <property type="entry name" value="DUF4920"/>
</dbReference>
<reference evidence="2 3" key="1">
    <citation type="submission" date="2014-07" db="EMBL/GenBank/DDBJ databases">
        <title>Epilithonimonas lactis LMG 22401 Genome.</title>
        <authorList>
            <person name="Pipes S.E."/>
            <person name="Stropko S.J."/>
        </authorList>
    </citation>
    <scope>NUCLEOTIDE SEQUENCE [LARGE SCALE GENOMIC DNA]</scope>
    <source>
        <strain evidence="2 3">LMG 24401</strain>
    </source>
</reference>
<dbReference type="eggNOG" id="ENOG5031D3D">
    <property type="taxonomic scope" value="Bacteria"/>
</dbReference>
<proteinExistence type="predicted"/>
<dbReference type="Proteomes" id="UP000028623">
    <property type="component" value="Unassembled WGS sequence"/>
</dbReference>
<evidence type="ECO:0000313" key="3">
    <source>
        <dbReference type="Proteomes" id="UP000028623"/>
    </source>
</evidence>
<keyword evidence="1" id="KW-0732">Signal</keyword>
<dbReference type="AlphaFoldDB" id="A0A085B6T1"/>
<comment type="caution">
    <text evidence="2">The sequence shown here is derived from an EMBL/GenBank/DDBJ whole genome shotgun (WGS) entry which is preliminary data.</text>
</comment>
<name>A0A085B6T1_9FLAO</name>
<keyword evidence="3" id="KW-1185">Reference proteome</keyword>
<evidence type="ECO:0000256" key="1">
    <source>
        <dbReference type="SAM" id="SignalP"/>
    </source>
</evidence>
<evidence type="ECO:0008006" key="4">
    <source>
        <dbReference type="Google" id="ProtNLM"/>
    </source>
</evidence>
<dbReference type="Pfam" id="PF16267">
    <property type="entry name" value="DUF4920"/>
    <property type="match status" value="1"/>
</dbReference>
<organism evidence="2 3">
    <name type="scientific">Epilithonimonas lactis</name>
    <dbReference type="NCBI Taxonomy" id="421072"/>
    <lineage>
        <taxon>Bacteria</taxon>
        <taxon>Pseudomonadati</taxon>
        <taxon>Bacteroidota</taxon>
        <taxon>Flavobacteriia</taxon>
        <taxon>Flavobacteriales</taxon>
        <taxon>Weeksellaceae</taxon>
        <taxon>Chryseobacterium group</taxon>
        <taxon>Epilithonimonas</taxon>
    </lineage>
</organism>
<sequence>MKNILFAFVLIGLSVSAFAQSGPPAGEAKVGEYYGQDVSAKAVKKAISPDELNKELKATPKIAKTSVKGKVTGVCPKKGCWVSLATDSGETFFVKMKDYAFFVPTALEGKTVILEGSAESKTTSVKELQHYAEDAKKSQAEIDAITEPKTETRFLASAIKVVE</sequence>
<gene>
    <name evidence="2" type="ORF">IO89_18780</name>
</gene>
<dbReference type="EMBL" id="JPLY01000008">
    <property type="protein sequence ID" value="KFC18176.1"/>
    <property type="molecule type" value="Genomic_DNA"/>
</dbReference>